<dbReference type="EMBL" id="FUEG01000020">
    <property type="protein sequence ID" value="SJL13601.1"/>
    <property type="molecule type" value="Genomic_DNA"/>
</dbReference>
<sequence length="136" mass="15475">MMDVCLCVKVGGNAAGVLQVSDVTKTRRRVNEHRYEVRLFLRKRRYPRNSGDFPTSLAINEEVLKMAGPDAIHREVHQEYFSLNAVALLKSRCSSAALYKLRPGKDFYLLGDQSHYNVEVILATAFMEHSETTLKD</sequence>
<reference evidence="2" key="1">
    <citation type="journal article" date="2017" name="Nat. Ecol. Evol.">
        <title>Genome expansion and lineage-specific genetic innovations in the forest pathogenic fungi Armillaria.</title>
        <authorList>
            <person name="Sipos G."/>
            <person name="Prasanna A.N."/>
            <person name="Walter M.C."/>
            <person name="O'Connor E."/>
            <person name="Balint B."/>
            <person name="Krizsan K."/>
            <person name="Kiss B."/>
            <person name="Hess J."/>
            <person name="Varga T."/>
            <person name="Slot J."/>
            <person name="Riley R."/>
            <person name="Boka B."/>
            <person name="Rigling D."/>
            <person name="Barry K."/>
            <person name="Lee J."/>
            <person name="Mihaltcheva S."/>
            <person name="LaButti K."/>
            <person name="Lipzen A."/>
            <person name="Waldron R."/>
            <person name="Moloney N.M."/>
            <person name="Sperisen C."/>
            <person name="Kredics L."/>
            <person name="Vagvoelgyi C."/>
            <person name="Patrignani A."/>
            <person name="Fitzpatrick D."/>
            <person name="Nagy I."/>
            <person name="Doyle S."/>
            <person name="Anderson J.B."/>
            <person name="Grigoriev I.V."/>
            <person name="Gueldener U."/>
            <person name="Muensterkoetter M."/>
            <person name="Nagy L.G."/>
        </authorList>
    </citation>
    <scope>NUCLEOTIDE SEQUENCE [LARGE SCALE GENOMIC DNA]</scope>
    <source>
        <strain evidence="2">C18/9</strain>
    </source>
</reference>
<evidence type="ECO:0000313" key="2">
    <source>
        <dbReference type="Proteomes" id="UP000219338"/>
    </source>
</evidence>
<keyword evidence="2" id="KW-1185">Reference proteome</keyword>
<dbReference type="AlphaFoldDB" id="A0A284RXX5"/>
<organism evidence="1 2">
    <name type="scientific">Armillaria ostoyae</name>
    <name type="common">Armillaria root rot fungus</name>
    <dbReference type="NCBI Taxonomy" id="47428"/>
    <lineage>
        <taxon>Eukaryota</taxon>
        <taxon>Fungi</taxon>
        <taxon>Dikarya</taxon>
        <taxon>Basidiomycota</taxon>
        <taxon>Agaricomycotina</taxon>
        <taxon>Agaricomycetes</taxon>
        <taxon>Agaricomycetidae</taxon>
        <taxon>Agaricales</taxon>
        <taxon>Marasmiineae</taxon>
        <taxon>Physalacriaceae</taxon>
        <taxon>Armillaria</taxon>
    </lineage>
</organism>
<proteinExistence type="predicted"/>
<evidence type="ECO:0000313" key="1">
    <source>
        <dbReference type="EMBL" id="SJL13601.1"/>
    </source>
</evidence>
<protein>
    <submittedName>
        <fullName evidence="1">Uncharacterized protein</fullName>
    </submittedName>
</protein>
<accession>A0A284RXX5</accession>
<dbReference type="Proteomes" id="UP000219338">
    <property type="component" value="Unassembled WGS sequence"/>
</dbReference>
<gene>
    <name evidence="1" type="ORF">ARMOST_17047</name>
</gene>
<name>A0A284RXX5_ARMOS</name>